<dbReference type="EMBL" id="JADGMS010000018">
    <property type="protein sequence ID" value="KAF9662180.1"/>
    <property type="molecule type" value="Genomic_DNA"/>
</dbReference>
<keyword evidence="1" id="KW-0677">Repeat</keyword>
<dbReference type="AlphaFoldDB" id="A0A835MDF6"/>
<keyword evidence="3" id="KW-1185">Reference proteome</keyword>
<dbReference type="InterPro" id="IPR011990">
    <property type="entry name" value="TPR-like_helical_dom_sf"/>
</dbReference>
<dbReference type="PANTHER" id="PTHR47447">
    <property type="entry name" value="OS03G0856100 PROTEIN"/>
    <property type="match status" value="1"/>
</dbReference>
<gene>
    <name evidence="2" type="ORF">SADUNF_Sadunf18G0026500</name>
</gene>
<evidence type="ECO:0000313" key="2">
    <source>
        <dbReference type="EMBL" id="KAF9662180.1"/>
    </source>
</evidence>
<sequence length="164" mass="18471">MGGVELNLVIQHGVPLSLLSTDSFCSVRRILPISWSKLYFLIDIYIIGAFEFCMELNLQRAFELVDEMKREGIKSNATVCNLVIDALAEAGRDDGELFICARQAPLSPPTILIAFVEFEDMLGGGIAPRYRTFHRLNDEFRKHGMIELARMLSNLMSCVLVSRN</sequence>
<proteinExistence type="predicted"/>
<evidence type="ECO:0008006" key="4">
    <source>
        <dbReference type="Google" id="ProtNLM"/>
    </source>
</evidence>
<accession>A0A835MDF6</accession>
<comment type="caution">
    <text evidence="2">The sequence shown here is derived from an EMBL/GenBank/DDBJ whole genome shotgun (WGS) entry which is preliminary data.</text>
</comment>
<evidence type="ECO:0000313" key="3">
    <source>
        <dbReference type="Proteomes" id="UP000657918"/>
    </source>
</evidence>
<evidence type="ECO:0000256" key="1">
    <source>
        <dbReference type="ARBA" id="ARBA00022737"/>
    </source>
</evidence>
<organism evidence="2 3">
    <name type="scientific">Salix dunnii</name>
    <dbReference type="NCBI Taxonomy" id="1413687"/>
    <lineage>
        <taxon>Eukaryota</taxon>
        <taxon>Viridiplantae</taxon>
        <taxon>Streptophyta</taxon>
        <taxon>Embryophyta</taxon>
        <taxon>Tracheophyta</taxon>
        <taxon>Spermatophyta</taxon>
        <taxon>Magnoliopsida</taxon>
        <taxon>eudicotyledons</taxon>
        <taxon>Gunneridae</taxon>
        <taxon>Pentapetalae</taxon>
        <taxon>rosids</taxon>
        <taxon>fabids</taxon>
        <taxon>Malpighiales</taxon>
        <taxon>Salicaceae</taxon>
        <taxon>Saliceae</taxon>
        <taxon>Salix</taxon>
    </lineage>
</organism>
<dbReference type="Gene3D" id="1.25.40.10">
    <property type="entry name" value="Tetratricopeptide repeat domain"/>
    <property type="match status" value="1"/>
</dbReference>
<dbReference type="Proteomes" id="UP000657918">
    <property type="component" value="Unassembled WGS sequence"/>
</dbReference>
<dbReference type="PANTHER" id="PTHR47447:SF17">
    <property type="entry name" value="OS12G0638900 PROTEIN"/>
    <property type="match status" value="1"/>
</dbReference>
<reference evidence="2 3" key="1">
    <citation type="submission" date="2020-10" db="EMBL/GenBank/DDBJ databases">
        <title>Plant Genome Project.</title>
        <authorList>
            <person name="Zhang R.-G."/>
        </authorList>
    </citation>
    <scope>NUCLEOTIDE SEQUENCE [LARGE SCALE GENOMIC DNA]</scope>
    <source>
        <strain evidence="2">FAFU-HL-1</strain>
        <tissue evidence="2">Leaf</tissue>
    </source>
</reference>
<protein>
    <recommendedName>
        <fullName evidence="4">Pentatricopeptide repeat-containing protein</fullName>
    </recommendedName>
</protein>
<name>A0A835MDF6_9ROSI</name>
<dbReference type="OrthoDB" id="185373at2759"/>